<accession>K0KIM9</accession>
<evidence type="ECO:0000256" key="10">
    <source>
        <dbReference type="ARBA" id="ARBA00041392"/>
    </source>
</evidence>
<keyword evidence="5" id="KW-0637">Prenyltransferase</keyword>
<reference evidence="14 15" key="1">
    <citation type="journal article" date="2012" name="Eukaryot. Cell">
        <title>Draft genome sequence of Wickerhamomyces ciferrii NRRL Y-1031 F-60-10.</title>
        <authorList>
            <person name="Schneider J."/>
            <person name="Andrea H."/>
            <person name="Blom J."/>
            <person name="Jaenicke S."/>
            <person name="Ruckert C."/>
            <person name="Schorsch C."/>
            <person name="Szczepanowski R."/>
            <person name="Farwick M."/>
            <person name="Goesmann A."/>
            <person name="Puhler A."/>
            <person name="Schaffer S."/>
            <person name="Tauch A."/>
            <person name="Kohler T."/>
            <person name="Brinkrolf K."/>
        </authorList>
    </citation>
    <scope>NUCLEOTIDE SEQUENCE [LARGE SCALE GENOMIC DNA]</scope>
    <source>
        <strain evidence="15">ATCC 14091 / BCRC 22168 / CBS 111 / JCM 3599 / NBRC 0793 / NRRL Y-1031 F-60-10</strain>
    </source>
</reference>
<dbReference type="EC" id="2.5.1.58" evidence="4"/>
<dbReference type="GO" id="GO:0004660">
    <property type="term" value="F:protein farnesyltransferase activity"/>
    <property type="evidence" value="ECO:0007669"/>
    <property type="project" value="UniProtKB-EC"/>
</dbReference>
<comment type="similarity">
    <text evidence="2">Belongs to the protein prenyltransferase subunit alpha family.</text>
</comment>
<evidence type="ECO:0000256" key="12">
    <source>
        <dbReference type="ARBA" id="ARBA00043086"/>
    </source>
</evidence>
<dbReference type="PROSITE" id="PS51147">
    <property type="entry name" value="PFTA"/>
    <property type="match status" value="5"/>
</dbReference>
<dbReference type="STRING" id="1206466.K0KIM9"/>
<keyword evidence="7" id="KW-0677">Repeat</keyword>
<dbReference type="GO" id="GO:0005965">
    <property type="term" value="C:protein farnesyltransferase complex"/>
    <property type="evidence" value="ECO:0007669"/>
    <property type="project" value="TreeGrafter"/>
</dbReference>
<dbReference type="SUPFAM" id="SSF48439">
    <property type="entry name" value="Protein prenylyltransferase"/>
    <property type="match status" value="1"/>
</dbReference>
<proteinExistence type="inferred from homology"/>
<evidence type="ECO:0000256" key="13">
    <source>
        <dbReference type="ARBA" id="ARBA00043219"/>
    </source>
</evidence>
<evidence type="ECO:0000256" key="1">
    <source>
        <dbReference type="ARBA" id="ARBA00001946"/>
    </source>
</evidence>
<evidence type="ECO:0000313" key="15">
    <source>
        <dbReference type="Proteomes" id="UP000009328"/>
    </source>
</evidence>
<dbReference type="eggNOG" id="KOG0530">
    <property type="taxonomic scope" value="Eukaryota"/>
</dbReference>
<dbReference type="PANTHER" id="PTHR11129">
    <property type="entry name" value="PROTEIN FARNESYLTRANSFERASE ALPHA SUBUNIT/RAB GERANYLGERANYL TRANSFERASE ALPHA SUBUNIT"/>
    <property type="match status" value="1"/>
</dbReference>
<organism evidence="14 15">
    <name type="scientific">Wickerhamomyces ciferrii (strain ATCC 14091 / BCRC 22168 / CBS 111 / JCM 3599 / NBRC 0793 / NRRL Y-1031 F-60-10)</name>
    <name type="common">Yeast</name>
    <name type="synonym">Pichia ciferrii</name>
    <dbReference type="NCBI Taxonomy" id="1206466"/>
    <lineage>
        <taxon>Eukaryota</taxon>
        <taxon>Fungi</taxon>
        <taxon>Dikarya</taxon>
        <taxon>Ascomycota</taxon>
        <taxon>Saccharomycotina</taxon>
        <taxon>Saccharomycetes</taxon>
        <taxon>Phaffomycetales</taxon>
        <taxon>Wickerhamomycetaceae</taxon>
        <taxon>Wickerhamomyces</taxon>
    </lineage>
</organism>
<name>K0KIM9_WICCF</name>
<sequence length="314" mass="37406">MNVSKTNYYSKENYNWDDIEPLPIDVEGVQVSQILYSDEYRQVLGLLRALQSQKEYSERALFITQEAIKLNAAHYTVWQYRYHNIIELGKDIEEELEWVEDIALDNIKNYQIWNYRQLLLKKQETPNPKKEFPLIQVMLDDDPKNYHVWSHRKWLVQFFNKYDEELPFVDYFIEHDVYNNSAWSHRFFTIFSQVEKSGKAITDEIFEEEVEYTKDQIKIAPQNVSSWNYLIGLYESSGKELSNLEEFVLTYANVLNEGSDLESLKSIPALEILIKIYSKSNKSLASKGYDLLSTKYDPIRKNYWEYQKKQITTV</sequence>
<evidence type="ECO:0000313" key="14">
    <source>
        <dbReference type="EMBL" id="CCH41018.1"/>
    </source>
</evidence>
<dbReference type="FunCoup" id="K0KIM9">
    <property type="interactions" value="187"/>
</dbReference>
<dbReference type="GO" id="GO:0005953">
    <property type="term" value="C:CAAX-protein geranylgeranyltransferase complex"/>
    <property type="evidence" value="ECO:0007669"/>
    <property type="project" value="TreeGrafter"/>
</dbReference>
<comment type="cofactor">
    <cofactor evidence="1">
        <name>Mg(2+)</name>
        <dbReference type="ChEBI" id="CHEBI:18420"/>
    </cofactor>
</comment>
<dbReference type="EMBL" id="CAIF01000011">
    <property type="protein sequence ID" value="CCH41018.1"/>
    <property type="molecule type" value="Genomic_DNA"/>
</dbReference>
<keyword evidence="15" id="KW-1185">Reference proteome</keyword>
<dbReference type="AlphaFoldDB" id="K0KIM9"/>
<dbReference type="InParanoid" id="K0KIM9"/>
<dbReference type="PANTHER" id="PTHR11129:SF1">
    <property type="entry name" value="PROTEIN FARNESYLTRANSFERASE_GERANYLGERANYLTRANSFERASE TYPE-1 SUBUNIT ALPHA"/>
    <property type="match status" value="1"/>
</dbReference>
<protein>
    <recommendedName>
        <fullName evidence="9">Protein farnesyltransferase/geranylgeranyltransferase type-1 subunit alpha</fullName>
        <ecNumber evidence="4">2.5.1.58</ecNumber>
        <ecNumber evidence="3">2.5.1.59</ecNumber>
    </recommendedName>
    <alternativeName>
        <fullName evidence="12">CAAX farnesyltransferase subunit alpha</fullName>
    </alternativeName>
    <alternativeName>
        <fullName evidence="11">FTase-alpha</fullName>
    </alternativeName>
    <alternativeName>
        <fullName evidence="10">Ras proteins prenyltransferase subunit alpha</fullName>
    </alternativeName>
    <alternativeName>
        <fullName evidence="13">Type I protein geranyl-geranyltransferase subunit alpha</fullName>
    </alternativeName>
</protein>
<evidence type="ECO:0000256" key="11">
    <source>
        <dbReference type="ARBA" id="ARBA00042436"/>
    </source>
</evidence>
<dbReference type="GO" id="GO:0004662">
    <property type="term" value="F:CAAX-protein geranylgeranyltransferase activity"/>
    <property type="evidence" value="ECO:0007669"/>
    <property type="project" value="UniProtKB-EC"/>
</dbReference>
<gene>
    <name evidence="14" type="ORF">BN7_555</name>
</gene>
<evidence type="ECO:0000256" key="4">
    <source>
        <dbReference type="ARBA" id="ARBA00012702"/>
    </source>
</evidence>
<evidence type="ECO:0000256" key="3">
    <source>
        <dbReference type="ARBA" id="ARBA00012700"/>
    </source>
</evidence>
<evidence type="ECO:0000256" key="9">
    <source>
        <dbReference type="ARBA" id="ARBA00040965"/>
    </source>
</evidence>
<dbReference type="InterPro" id="IPR002088">
    <property type="entry name" value="Prenyl_trans_a"/>
</dbReference>
<evidence type="ECO:0000256" key="5">
    <source>
        <dbReference type="ARBA" id="ARBA00022602"/>
    </source>
</evidence>
<dbReference type="Pfam" id="PF01239">
    <property type="entry name" value="PPTA"/>
    <property type="match status" value="5"/>
</dbReference>
<comment type="caution">
    <text evidence="14">The sequence shown here is derived from an EMBL/GenBank/DDBJ whole genome shotgun (WGS) entry which is preliminary data.</text>
</comment>
<evidence type="ECO:0000256" key="2">
    <source>
        <dbReference type="ARBA" id="ARBA00006734"/>
    </source>
</evidence>
<evidence type="ECO:0000256" key="8">
    <source>
        <dbReference type="ARBA" id="ARBA00022842"/>
    </source>
</evidence>
<evidence type="ECO:0000256" key="6">
    <source>
        <dbReference type="ARBA" id="ARBA00022679"/>
    </source>
</evidence>
<keyword evidence="6" id="KW-0808">Transferase</keyword>
<dbReference type="HOGENOM" id="CLU_026582_1_0_1"/>
<dbReference type="Proteomes" id="UP000009328">
    <property type="component" value="Unassembled WGS sequence"/>
</dbReference>
<keyword evidence="8" id="KW-0460">Magnesium</keyword>
<dbReference type="Gene3D" id="1.25.40.120">
    <property type="entry name" value="Protein prenylyltransferase"/>
    <property type="match status" value="1"/>
</dbReference>
<evidence type="ECO:0000256" key="7">
    <source>
        <dbReference type="ARBA" id="ARBA00022737"/>
    </source>
</evidence>
<dbReference type="EC" id="2.5.1.59" evidence="3"/>